<organism evidence="10 11">
    <name type="scientific">Piscinibacter terrae</name>
    <dbReference type="NCBI Taxonomy" id="2496871"/>
    <lineage>
        <taxon>Bacteria</taxon>
        <taxon>Pseudomonadati</taxon>
        <taxon>Pseudomonadota</taxon>
        <taxon>Betaproteobacteria</taxon>
        <taxon>Burkholderiales</taxon>
        <taxon>Sphaerotilaceae</taxon>
        <taxon>Piscinibacter</taxon>
    </lineage>
</organism>
<dbReference type="GO" id="GO:0005524">
    <property type="term" value="F:ATP binding"/>
    <property type="evidence" value="ECO:0007669"/>
    <property type="project" value="UniProtKB-UniRule"/>
</dbReference>
<dbReference type="InterPro" id="IPR027417">
    <property type="entry name" value="P-loop_NTPase"/>
</dbReference>
<dbReference type="Pfam" id="PF01583">
    <property type="entry name" value="APS_kinase"/>
    <property type="match status" value="1"/>
</dbReference>
<dbReference type="SUPFAM" id="SSF52540">
    <property type="entry name" value="P-loop containing nucleoside triphosphate hydrolases"/>
    <property type="match status" value="1"/>
</dbReference>
<feature type="active site" description="Phosphoserine intermediate" evidence="6">
    <location>
        <position position="100"/>
    </location>
</feature>
<dbReference type="PANTHER" id="PTHR42700">
    <property type="entry name" value="SULFATE ADENYLYLTRANSFERASE"/>
    <property type="match status" value="1"/>
</dbReference>
<dbReference type="AlphaFoldDB" id="A0A3N7HRJ5"/>
<feature type="binding site" evidence="6">
    <location>
        <begin position="26"/>
        <end position="33"/>
    </location>
    <ligand>
        <name>ATP</name>
        <dbReference type="ChEBI" id="CHEBI:30616"/>
    </ligand>
</feature>
<dbReference type="EMBL" id="QUSW01000005">
    <property type="protein sequence ID" value="RQP23431.1"/>
    <property type="molecule type" value="Genomic_DNA"/>
</dbReference>
<feature type="domain" description="APS kinase" evidence="9">
    <location>
        <begin position="21"/>
        <end position="168"/>
    </location>
</feature>
<dbReference type="Proteomes" id="UP000267464">
    <property type="component" value="Unassembled WGS sequence"/>
</dbReference>
<dbReference type="GO" id="GO:0010134">
    <property type="term" value="P:sulfate assimilation via adenylyl sulfate reduction"/>
    <property type="evidence" value="ECO:0007669"/>
    <property type="project" value="TreeGrafter"/>
</dbReference>
<dbReference type="GO" id="GO:0019379">
    <property type="term" value="P:sulfate assimilation, phosphoadenylyl sulfate reduction by phosphoadenylyl-sulfate reductase (thioredoxin)"/>
    <property type="evidence" value="ECO:0007669"/>
    <property type="project" value="TreeGrafter"/>
</dbReference>
<dbReference type="PANTHER" id="PTHR42700:SF1">
    <property type="entry name" value="SULFATE ADENYLYLTRANSFERASE"/>
    <property type="match status" value="1"/>
</dbReference>
<evidence type="ECO:0000256" key="2">
    <source>
        <dbReference type="ARBA" id="ARBA00012121"/>
    </source>
</evidence>
<dbReference type="EC" id="2.7.1.25" evidence="2 6"/>
<reference evidence="10 11" key="2">
    <citation type="submission" date="2018-12" db="EMBL/GenBank/DDBJ databases">
        <title>Rhizobacter gummiphilus sp. nov., a rubber-degrading bacterium isolated from the soil of a botanical garden in Japan.</title>
        <authorList>
            <person name="Shunsuke S.S."/>
        </authorList>
    </citation>
    <scope>NUCLEOTIDE SEQUENCE [LARGE SCALE GENOMIC DNA]</scope>
    <source>
        <strain evidence="10 11">S-16</strain>
    </source>
</reference>
<keyword evidence="4 6" id="KW-0547">Nucleotide-binding</keyword>
<dbReference type="InterPro" id="IPR050512">
    <property type="entry name" value="Sulf_AdTrans/APS_kinase"/>
</dbReference>
<dbReference type="HAMAP" id="MF_00065">
    <property type="entry name" value="Adenylyl_sulf_kinase"/>
    <property type="match status" value="1"/>
</dbReference>
<dbReference type="GO" id="GO:0070814">
    <property type="term" value="P:hydrogen sulfide biosynthetic process"/>
    <property type="evidence" value="ECO:0007669"/>
    <property type="project" value="UniProtKB-UniRule"/>
</dbReference>
<evidence type="ECO:0000256" key="4">
    <source>
        <dbReference type="ARBA" id="ARBA00022741"/>
    </source>
</evidence>
<dbReference type="GO" id="GO:0005737">
    <property type="term" value="C:cytoplasm"/>
    <property type="evidence" value="ECO:0007669"/>
    <property type="project" value="TreeGrafter"/>
</dbReference>
<feature type="region of interest" description="Disordered" evidence="8">
    <location>
        <begin position="1"/>
        <end position="20"/>
    </location>
</feature>
<comment type="similarity">
    <text evidence="6 7">Belongs to the APS kinase family.</text>
</comment>
<comment type="function">
    <text evidence="6 7">Catalyzes the synthesis of activated sulfate.</text>
</comment>
<dbReference type="GO" id="GO:0004020">
    <property type="term" value="F:adenylylsulfate kinase activity"/>
    <property type="evidence" value="ECO:0007669"/>
    <property type="project" value="UniProtKB-UniRule"/>
</dbReference>
<keyword evidence="3 6" id="KW-0808">Transferase</keyword>
<gene>
    <name evidence="6 10" type="primary">cysC</name>
    <name evidence="10" type="ORF">DZC73_19330</name>
</gene>
<keyword evidence="11" id="KW-1185">Reference proteome</keyword>
<proteinExistence type="inferred from homology"/>
<dbReference type="NCBIfam" id="TIGR00455">
    <property type="entry name" value="apsK"/>
    <property type="match status" value="1"/>
</dbReference>
<dbReference type="UniPathway" id="UPA00140">
    <property type="reaction ID" value="UER00205"/>
</dbReference>
<comment type="caution">
    <text evidence="10">The sequence shown here is derived from an EMBL/GenBank/DDBJ whole genome shotgun (WGS) entry which is preliminary data.</text>
</comment>
<evidence type="ECO:0000256" key="7">
    <source>
        <dbReference type="RuleBase" id="RU004347"/>
    </source>
</evidence>
<evidence type="ECO:0000313" key="10">
    <source>
        <dbReference type="EMBL" id="RQP23431.1"/>
    </source>
</evidence>
<evidence type="ECO:0000313" key="11">
    <source>
        <dbReference type="Proteomes" id="UP000267464"/>
    </source>
</evidence>
<evidence type="ECO:0000256" key="6">
    <source>
        <dbReference type="HAMAP-Rule" id="MF_00065"/>
    </source>
</evidence>
<keyword evidence="6" id="KW-0597">Phosphoprotein</keyword>
<accession>A0A3N7HRJ5</accession>
<dbReference type="GO" id="GO:0004781">
    <property type="term" value="F:sulfate adenylyltransferase (ATP) activity"/>
    <property type="evidence" value="ECO:0007669"/>
    <property type="project" value="TreeGrafter"/>
</dbReference>
<evidence type="ECO:0000259" key="9">
    <source>
        <dbReference type="Pfam" id="PF01583"/>
    </source>
</evidence>
<comment type="pathway">
    <text evidence="6 7">Sulfur metabolism; hydrogen sulfide biosynthesis; sulfite from sulfate: step 2/3.</text>
</comment>
<protein>
    <recommendedName>
        <fullName evidence="2 6">Adenylyl-sulfate kinase</fullName>
        <ecNumber evidence="2 6">2.7.1.25</ecNumber>
    </recommendedName>
    <alternativeName>
        <fullName evidence="6">APS kinase</fullName>
    </alternativeName>
    <alternativeName>
        <fullName evidence="6">ATP adenosine-5'-phosphosulfate 3'-phosphotransferase</fullName>
    </alternativeName>
    <alternativeName>
        <fullName evidence="6">Adenosine-5'-phosphosulfate kinase</fullName>
    </alternativeName>
</protein>
<dbReference type="OrthoDB" id="9804504at2"/>
<evidence type="ECO:0000256" key="5">
    <source>
        <dbReference type="ARBA" id="ARBA00022840"/>
    </source>
</evidence>
<dbReference type="Gene3D" id="3.40.50.300">
    <property type="entry name" value="P-loop containing nucleotide triphosphate hydrolases"/>
    <property type="match status" value="1"/>
</dbReference>
<evidence type="ECO:0000256" key="3">
    <source>
        <dbReference type="ARBA" id="ARBA00022679"/>
    </source>
</evidence>
<dbReference type="InterPro" id="IPR002891">
    <property type="entry name" value="APS"/>
</dbReference>
<dbReference type="InterPro" id="IPR059117">
    <property type="entry name" value="APS_kinase_dom"/>
</dbReference>
<sequence length="190" mass="20469">MPGNHQSGQKNHEPGVPTADTVWMTGLSGAGKSTLADVLARMLRREGRPCIVLDGDAVREGLSRGLGFSDADRLENMRRVAEVARLANDSGVIAIVALISPLEEGRRLARRIVGTQRFIEVHVSTPIEICARRDPKGLYAGAHAGKVTAFTGVSSAYEVPASPDLRVDTSVLSAQECAMQMRERLQPWLG</sequence>
<reference evidence="10 11" key="1">
    <citation type="submission" date="2018-08" db="EMBL/GenBank/DDBJ databases">
        <authorList>
            <person name="Khan S.A."/>
            <person name="Jeon C.O."/>
            <person name="Chun B.H."/>
            <person name="Jeong S.E."/>
        </authorList>
    </citation>
    <scope>NUCLEOTIDE SEQUENCE [LARGE SCALE GENOMIC DNA]</scope>
    <source>
        <strain evidence="10 11">S-16</strain>
    </source>
</reference>
<keyword evidence="5 6" id="KW-0067">ATP-binding</keyword>
<evidence type="ECO:0000256" key="1">
    <source>
        <dbReference type="ARBA" id="ARBA00001823"/>
    </source>
</evidence>
<evidence type="ECO:0000256" key="8">
    <source>
        <dbReference type="SAM" id="MobiDB-lite"/>
    </source>
</evidence>
<keyword evidence="6 7" id="KW-0418">Kinase</keyword>
<comment type="catalytic activity">
    <reaction evidence="1 6 7">
        <text>adenosine 5'-phosphosulfate + ATP = 3'-phosphoadenylyl sulfate + ADP + H(+)</text>
        <dbReference type="Rhea" id="RHEA:24152"/>
        <dbReference type="ChEBI" id="CHEBI:15378"/>
        <dbReference type="ChEBI" id="CHEBI:30616"/>
        <dbReference type="ChEBI" id="CHEBI:58243"/>
        <dbReference type="ChEBI" id="CHEBI:58339"/>
        <dbReference type="ChEBI" id="CHEBI:456216"/>
        <dbReference type="EC" id="2.7.1.25"/>
    </reaction>
</comment>
<dbReference type="CDD" id="cd02027">
    <property type="entry name" value="APSK"/>
    <property type="match status" value="1"/>
</dbReference>
<dbReference type="NCBIfam" id="NF003013">
    <property type="entry name" value="PRK03846.1"/>
    <property type="match status" value="1"/>
</dbReference>
<name>A0A3N7HRJ5_9BURK</name>